<proteinExistence type="inferred from homology"/>
<reference evidence="5 6" key="1">
    <citation type="submission" date="2020-08" db="EMBL/GenBank/DDBJ databases">
        <title>Novel species in genus Aeromicrobium.</title>
        <authorList>
            <person name="Zhang G."/>
        </authorList>
    </citation>
    <scope>NUCLEOTIDE SEQUENCE [LARGE SCALE GENOMIC DNA]</scope>
    <source>
        <strain evidence="6">zg-629</strain>
    </source>
</reference>
<dbReference type="Pfam" id="PF20789">
    <property type="entry name" value="4HBT_3C"/>
    <property type="match status" value="1"/>
</dbReference>
<feature type="domain" description="Acyl-CoA thioesterase-like N-terminal HotDog" evidence="3">
    <location>
        <begin position="33"/>
        <end position="109"/>
    </location>
</feature>
<comment type="similarity">
    <text evidence="1">Belongs to the C/M/P thioester hydrolase family.</text>
</comment>
<name>A0ABX6SR94_9ACTN</name>
<sequence length="305" mass="33961">MHTAGDITALLDLRDIGEDRFRGGHRAHSILDKTYGGQLFAQSLVAATRTVDPRREVHAVQVACLEAGRHDQPLDFTVRRNRDGRSFASRTVEATQQGRVLVQLHASFHVREQGLHHAPAMPVAPGPDGLPDLFDMMREHSALPHAAWRREWDGVDLRYVPESLERSRREQQGRQQVWIRVGDRLPGDPALHRQVLAYLSDVTLLNASLLPHGFLIGAPDLPRATLNHTIWFHDDARADEWLLVDQHSPWAGGARGLSFAEVFSTDGRHVASFAQEGLIRPRGDLRREYGWDGPVAGPADAAADS</sequence>
<accession>A0ABX6SR94</accession>
<dbReference type="Gene3D" id="2.40.160.210">
    <property type="entry name" value="Acyl-CoA thioesterase, double hotdog domain"/>
    <property type="match status" value="1"/>
</dbReference>
<dbReference type="EMBL" id="CP060587">
    <property type="protein sequence ID" value="QNL93757.1"/>
    <property type="molecule type" value="Genomic_DNA"/>
</dbReference>
<keyword evidence="2" id="KW-0378">Hydrolase</keyword>
<protein>
    <submittedName>
        <fullName evidence="5">Thioesterase family protein</fullName>
    </submittedName>
</protein>
<dbReference type="InterPro" id="IPR003703">
    <property type="entry name" value="Acyl_CoA_thio"/>
</dbReference>
<evidence type="ECO:0000259" key="4">
    <source>
        <dbReference type="Pfam" id="PF20789"/>
    </source>
</evidence>
<dbReference type="PANTHER" id="PTHR11066:SF34">
    <property type="entry name" value="ACYL-COENZYME A THIOESTERASE 8"/>
    <property type="match status" value="1"/>
</dbReference>
<gene>
    <name evidence="5" type="ORF">H9L21_11685</name>
</gene>
<evidence type="ECO:0000256" key="1">
    <source>
        <dbReference type="ARBA" id="ARBA00006538"/>
    </source>
</evidence>
<dbReference type="PANTHER" id="PTHR11066">
    <property type="entry name" value="ACYL-COA THIOESTERASE"/>
    <property type="match status" value="1"/>
</dbReference>
<dbReference type="InterPro" id="IPR049450">
    <property type="entry name" value="ACOT8-like_C"/>
</dbReference>
<dbReference type="InterPro" id="IPR029069">
    <property type="entry name" value="HotDog_dom_sf"/>
</dbReference>
<dbReference type="Proteomes" id="UP000515871">
    <property type="component" value="Chromosome"/>
</dbReference>
<dbReference type="RefSeq" id="WP_187411488.1">
    <property type="nucleotide sequence ID" value="NZ_CP060587.1"/>
</dbReference>
<evidence type="ECO:0000313" key="5">
    <source>
        <dbReference type="EMBL" id="QNL93757.1"/>
    </source>
</evidence>
<evidence type="ECO:0000259" key="3">
    <source>
        <dbReference type="Pfam" id="PF13622"/>
    </source>
</evidence>
<organism evidence="5 6">
    <name type="scientific">Aeromicrobium senzhongii</name>
    <dbReference type="NCBI Taxonomy" id="2663859"/>
    <lineage>
        <taxon>Bacteria</taxon>
        <taxon>Bacillati</taxon>
        <taxon>Actinomycetota</taxon>
        <taxon>Actinomycetes</taxon>
        <taxon>Propionibacteriales</taxon>
        <taxon>Nocardioidaceae</taxon>
        <taxon>Aeromicrobium</taxon>
    </lineage>
</organism>
<dbReference type="CDD" id="cd03444">
    <property type="entry name" value="Thioesterase_II_repeat1"/>
    <property type="match status" value="1"/>
</dbReference>
<feature type="domain" description="Acyl-CoA thioesterase-like C-terminal" evidence="4">
    <location>
        <begin position="139"/>
        <end position="279"/>
    </location>
</feature>
<dbReference type="SUPFAM" id="SSF54637">
    <property type="entry name" value="Thioesterase/thiol ester dehydrase-isomerase"/>
    <property type="match status" value="2"/>
</dbReference>
<dbReference type="CDD" id="cd03445">
    <property type="entry name" value="Thioesterase_II_repeat2"/>
    <property type="match status" value="1"/>
</dbReference>
<evidence type="ECO:0000313" key="6">
    <source>
        <dbReference type="Proteomes" id="UP000515871"/>
    </source>
</evidence>
<evidence type="ECO:0000256" key="2">
    <source>
        <dbReference type="ARBA" id="ARBA00022801"/>
    </source>
</evidence>
<dbReference type="InterPro" id="IPR042171">
    <property type="entry name" value="Acyl-CoA_hotdog"/>
</dbReference>
<dbReference type="Pfam" id="PF13622">
    <property type="entry name" value="4HBT_3"/>
    <property type="match status" value="1"/>
</dbReference>
<dbReference type="InterPro" id="IPR049449">
    <property type="entry name" value="TesB_ACOT8-like_N"/>
</dbReference>
<keyword evidence="6" id="KW-1185">Reference proteome</keyword>